<organism evidence="1 2">
    <name type="scientific">Pyropia yezoensis</name>
    <name type="common">Susabi-nori</name>
    <name type="synonym">Porphyra yezoensis</name>
    <dbReference type="NCBI Taxonomy" id="2788"/>
    <lineage>
        <taxon>Eukaryota</taxon>
        <taxon>Rhodophyta</taxon>
        <taxon>Bangiophyceae</taxon>
        <taxon>Bangiales</taxon>
        <taxon>Bangiaceae</taxon>
        <taxon>Pyropia</taxon>
    </lineage>
</organism>
<accession>A0ACC3BM87</accession>
<evidence type="ECO:0000313" key="2">
    <source>
        <dbReference type="Proteomes" id="UP000798662"/>
    </source>
</evidence>
<dbReference type="EMBL" id="CM020618">
    <property type="protein sequence ID" value="KAK1858612.1"/>
    <property type="molecule type" value="Genomic_DNA"/>
</dbReference>
<sequence>MPAWMGRGERGVSLLGWAYGRCGIGLSTTSQNRGVHAVGHGEAFGLSPPASPGTWRPPPSPSLGYPVTMFDVSAPLFADGGDDAGLLAAILDNALLPPPADAGAAADSVSALVKQMAVEGSIPPPPPPRPLLAGGSAASRPPAAAPLRSALGQVMDESAPMTELGRGIGGLVSGASAALGAASPASLTGAADAGGRRETPIPAGGTLSVGDRSLPGAVPKKGRKRKEKMGELDDPPGVTPADGSCAEAADAVGEDVSMGDADPPGGVADAKLLPPPSATAGRPVRVASVPAGRLASTAAVVSGLVGGAREQGSHDTGAAAPVAGAGSTNGATAEVDKTRRAFMCTTCGKHFRRAHNRPGLTTSGMGFLDGPSGVPPPMPSCIKAGSPEPMPYPAGGGTCSFPEGRLAHDFDSAAGGPVTPVGDFSSSAAVAAASAAVDSFMLLSPSTMDVRLVTPDSLCMLPLAPSPLSLSSMSVSPGETRDLFPPNVVADLNGQSHFF</sequence>
<comment type="caution">
    <text evidence="1">The sequence shown here is derived from an EMBL/GenBank/DDBJ whole genome shotgun (WGS) entry which is preliminary data.</text>
</comment>
<proteinExistence type="predicted"/>
<gene>
    <name evidence="1" type="ORF">I4F81_001213</name>
</gene>
<evidence type="ECO:0000313" key="1">
    <source>
        <dbReference type="EMBL" id="KAK1858612.1"/>
    </source>
</evidence>
<protein>
    <submittedName>
        <fullName evidence="1">Uncharacterized protein</fullName>
    </submittedName>
</protein>
<keyword evidence="2" id="KW-1185">Reference proteome</keyword>
<name>A0ACC3BM87_PYRYE</name>
<dbReference type="Proteomes" id="UP000798662">
    <property type="component" value="Chromosome 1"/>
</dbReference>
<reference evidence="1" key="1">
    <citation type="submission" date="2019-11" db="EMBL/GenBank/DDBJ databases">
        <title>Nori genome reveals adaptations in red seaweeds to the harsh intertidal environment.</title>
        <authorList>
            <person name="Wang D."/>
            <person name="Mao Y."/>
        </authorList>
    </citation>
    <scope>NUCLEOTIDE SEQUENCE</scope>
    <source>
        <tissue evidence="1">Gametophyte</tissue>
    </source>
</reference>